<gene>
    <name evidence="2" type="ORF">CPH92_10905</name>
</gene>
<dbReference type="Proteomes" id="UP000224740">
    <property type="component" value="Unassembled WGS sequence"/>
</dbReference>
<evidence type="ECO:0000256" key="1">
    <source>
        <dbReference type="SAM" id="Phobius"/>
    </source>
</evidence>
<organism evidence="2 3">
    <name type="scientific">Malaciobacter marinus</name>
    <dbReference type="NCBI Taxonomy" id="505249"/>
    <lineage>
        <taxon>Bacteria</taxon>
        <taxon>Pseudomonadati</taxon>
        <taxon>Campylobacterota</taxon>
        <taxon>Epsilonproteobacteria</taxon>
        <taxon>Campylobacterales</taxon>
        <taxon>Arcobacteraceae</taxon>
        <taxon>Malaciobacter</taxon>
    </lineage>
</organism>
<keyword evidence="1" id="KW-0812">Transmembrane</keyword>
<evidence type="ECO:0000313" key="3">
    <source>
        <dbReference type="Proteomes" id="UP000224740"/>
    </source>
</evidence>
<protein>
    <recommendedName>
        <fullName evidence="4">Cell division protein FtsL</fullName>
    </recommendedName>
</protein>
<evidence type="ECO:0008006" key="4">
    <source>
        <dbReference type="Google" id="ProtNLM"/>
    </source>
</evidence>
<accession>A0ABX4LVN2</accession>
<keyword evidence="1" id="KW-0472">Membrane</keyword>
<dbReference type="RefSeq" id="WP_133116773.1">
    <property type="nucleotide sequence ID" value="NZ_NXAO01000049.1"/>
</dbReference>
<sequence length="96" mass="11598">MLFKSNKKYTLSDIQKLFSQIPVIFILLLAILSLIISYFLLETKKNTKIDLLKQKAFLNYEFKKKQELNEFRIKVKEQLKEIFLHEEILLKKVTYK</sequence>
<dbReference type="EMBL" id="NXAO01000049">
    <property type="protein sequence ID" value="PHO14655.1"/>
    <property type="molecule type" value="Genomic_DNA"/>
</dbReference>
<name>A0ABX4LVN2_9BACT</name>
<keyword evidence="3" id="KW-1185">Reference proteome</keyword>
<keyword evidence="1" id="KW-1133">Transmembrane helix</keyword>
<feature type="transmembrane region" description="Helical" evidence="1">
    <location>
        <begin position="20"/>
        <end position="41"/>
    </location>
</feature>
<evidence type="ECO:0000313" key="2">
    <source>
        <dbReference type="EMBL" id="PHO14655.1"/>
    </source>
</evidence>
<reference evidence="3" key="1">
    <citation type="submission" date="2017-09" db="EMBL/GenBank/DDBJ databases">
        <title>Arcobacter canalis sp. nov., a new species isolated from a water canal contaminated with urban sewage.</title>
        <authorList>
            <person name="Perez-Cataluna A."/>
            <person name="Salas-Masso N."/>
            <person name="Figueras M.J."/>
        </authorList>
    </citation>
    <scope>NUCLEOTIDE SEQUENCE [LARGE SCALE GENOMIC DNA]</scope>
    <source>
        <strain evidence="3">CECT 7727</strain>
    </source>
</reference>
<comment type="caution">
    <text evidence="2">The sequence shown here is derived from an EMBL/GenBank/DDBJ whole genome shotgun (WGS) entry which is preliminary data.</text>
</comment>
<proteinExistence type="predicted"/>
<feature type="non-terminal residue" evidence="2">
    <location>
        <position position="96"/>
    </location>
</feature>